<gene>
    <name evidence="5" type="ORF">ACFSYS_02200</name>
</gene>
<dbReference type="InterPro" id="IPR041700">
    <property type="entry name" value="OMP_b-brl_3"/>
</dbReference>
<dbReference type="SUPFAM" id="SSF56935">
    <property type="entry name" value="Porins"/>
    <property type="match status" value="1"/>
</dbReference>
<dbReference type="InterPro" id="IPR008969">
    <property type="entry name" value="CarboxyPept-like_regulatory"/>
</dbReference>
<dbReference type="Pfam" id="PF13715">
    <property type="entry name" value="CarbopepD_reg_2"/>
    <property type="match status" value="1"/>
</dbReference>
<evidence type="ECO:0000313" key="6">
    <source>
        <dbReference type="Proteomes" id="UP001597438"/>
    </source>
</evidence>
<dbReference type="Pfam" id="PF14905">
    <property type="entry name" value="OMP_b-brl_3"/>
    <property type="match status" value="1"/>
</dbReference>
<dbReference type="SUPFAM" id="SSF49464">
    <property type="entry name" value="Carboxypeptidase regulatory domain-like"/>
    <property type="match status" value="1"/>
</dbReference>
<comment type="subcellular location">
    <subcellularLocation>
        <location evidence="1">Cell outer membrane</location>
    </subcellularLocation>
</comment>
<dbReference type="EMBL" id="JBHUOJ010000004">
    <property type="protein sequence ID" value="MFD2832082.1"/>
    <property type="molecule type" value="Genomic_DNA"/>
</dbReference>
<proteinExistence type="predicted"/>
<dbReference type="PANTHER" id="PTHR40980:SF4">
    <property type="entry name" value="TONB-DEPENDENT RECEPTOR-LIKE BETA-BARREL DOMAIN-CONTAINING PROTEIN"/>
    <property type="match status" value="1"/>
</dbReference>
<dbReference type="Gene3D" id="2.40.170.20">
    <property type="entry name" value="TonB-dependent receptor, beta-barrel domain"/>
    <property type="match status" value="1"/>
</dbReference>
<dbReference type="Proteomes" id="UP001597438">
    <property type="component" value="Unassembled WGS sequence"/>
</dbReference>
<comment type="caution">
    <text evidence="5">The sequence shown here is derived from an EMBL/GenBank/DDBJ whole genome shotgun (WGS) entry which is preliminary data.</text>
</comment>
<name>A0ABW5X179_9FLAO</name>
<protein>
    <submittedName>
        <fullName evidence="5">Outer membrane beta-barrel protein</fullName>
    </submittedName>
</protein>
<dbReference type="PANTHER" id="PTHR40980">
    <property type="entry name" value="PLUG DOMAIN-CONTAINING PROTEIN"/>
    <property type="match status" value="1"/>
</dbReference>
<keyword evidence="3" id="KW-0998">Cell outer membrane</keyword>
<reference evidence="6" key="1">
    <citation type="journal article" date="2019" name="Int. J. Syst. Evol. Microbiol.">
        <title>The Global Catalogue of Microorganisms (GCM) 10K type strain sequencing project: providing services to taxonomists for standard genome sequencing and annotation.</title>
        <authorList>
            <consortium name="The Broad Institute Genomics Platform"/>
            <consortium name="The Broad Institute Genome Sequencing Center for Infectious Disease"/>
            <person name="Wu L."/>
            <person name="Ma J."/>
        </authorList>
    </citation>
    <scope>NUCLEOTIDE SEQUENCE [LARGE SCALE GENOMIC DNA]</scope>
    <source>
        <strain evidence="6">KCTC 52925</strain>
    </source>
</reference>
<keyword evidence="6" id="KW-1185">Reference proteome</keyword>
<evidence type="ECO:0000256" key="3">
    <source>
        <dbReference type="ARBA" id="ARBA00023237"/>
    </source>
</evidence>
<evidence type="ECO:0000256" key="2">
    <source>
        <dbReference type="ARBA" id="ARBA00023136"/>
    </source>
</evidence>
<evidence type="ECO:0000313" key="5">
    <source>
        <dbReference type="EMBL" id="MFD2832082.1"/>
    </source>
</evidence>
<dbReference type="InterPro" id="IPR036942">
    <property type="entry name" value="Beta-barrel_TonB_sf"/>
</dbReference>
<evidence type="ECO:0000259" key="4">
    <source>
        <dbReference type="Pfam" id="PF14905"/>
    </source>
</evidence>
<evidence type="ECO:0000256" key="1">
    <source>
        <dbReference type="ARBA" id="ARBA00004442"/>
    </source>
</evidence>
<accession>A0ABW5X179</accession>
<organism evidence="5 6">
    <name type="scientific">Christiangramia antarctica</name>
    <dbReference type="NCBI Taxonomy" id="2058158"/>
    <lineage>
        <taxon>Bacteria</taxon>
        <taxon>Pseudomonadati</taxon>
        <taxon>Bacteroidota</taxon>
        <taxon>Flavobacteriia</taxon>
        <taxon>Flavobacteriales</taxon>
        <taxon>Flavobacteriaceae</taxon>
        <taxon>Christiangramia</taxon>
    </lineage>
</organism>
<dbReference type="RefSeq" id="WP_251739494.1">
    <property type="nucleotide sequence ID" value="NZ_JBHUOJ010000004.1"/>
</dbReference>
<sequence length="802" mass="91374">MIPIYIRFFLFLFFFSGLLYSQNDLRGLLVDEQNQPVAFANVILLNAQDSTGVYKGSVSQENGSFVLENIADSVFLFKASFIGYKDVLRRLDISGDKDLGKIIMSEASDQLDEVTITGRKPKITREIDRLVFDVENSSLSSGNTWNILRRSPGVIDNQGQLLVRNAAVQIYINDRKVYLSATELKTLLESYSAENIKLIEVITNPPAKYDAEGGAILNIVTSKSISPGYKGSVEGSYTQGVYSKFKLGTSHYFQGDKLNVFANYSFSPRKDYKNDDSYINFIRDGQLFSRWETDFTRATTSRAHNANAILDYTLSEKSSLNFSVNGNFSPKRNFNNDVSTEIYNAQMMLDSTLITDSEVNTDQDNIALNASFTTSLENGGDLTLMGHYTKFNQQRDQHILSRYFNSEGNSLGAIEFDTNANQDINIATAQVDYSGSLGSSVFEIGSKYSMIDSESGIDYFNAGELRNLYSDLSNNFLYDENIFAGYVSLSHDWEKWSAKAGLRGEYTDRQGESTSTNDVLSRNYFELFPTAFLQYRASENHNFTLDYSRRIQRPRYESLNPFRYFLNETNYNSGNPNLIASISDNFNLNYTLKNAYFFDLYYRDHGRTPETLPFQDNEKLTIRYISQNLLESKGYGIDMYHARSITNFWYAQIFTSIFHQQNTLLAIESNNAEVTREIDGIQLYAYNIFTLSKDGTFEGTLFGQYLSNYLSGSYKLEPMTTVTVGLRKTLWNNRAELTLNFNDIFNTTNTRLTSGYLNQSNSFFSNSENQTVQVGFKYNFGNFRLEDNERSIDAAERDRLKP</sequence>
<feature type="domain" description="Outer membrane protein beta-barrel" evidence="4">
    <location>
        <begin position="378"/>
        <end position="778"/>
    </location>
</feature>
<keyword evidence="2" id="KW-0472">Membrane</keyword>